<dbReference type="Gene3D" id="3.20.20.80">
    <property type="entry name" value="Glycosidases"/>
    <property type="match status" value="1"/>
</dbReference>
<proteinExistence type="inferred from homology"/>
<dbReference type="AlphaFoldDB" id="A0A1I5M510"/>
<evidence type="ECO:0000256" key="1">
    <source>
        <dbReference type="ARBA" id="ARBA00022801"/>
    </source>
</evidence>
<dbReference type="GO" id="GO:0000272">
    <property type="term" value="P:polysaccharide catabolic process"/>
    <property type="evidence" value="ECO:0007669"/>
    <property type="project" value="InterPro"/>
</dbReference>
<dbReference type="GO" id="GO:0004553">
    <property type="term" value="F:hydrolase activity, hydrolyzing O-glycosyl compounds"/>
    <property type="evidence" value="ECO:0007669"/>
    <property type="project" value="InterPro"/>
</dbReference>
<keyword evidence="6" id="KW-1185">Reference proteome</keyword>
<sequence>MKRTNLLTVLSIACLLSNCKSEMNLSEIRNDTKVLQNSSSRIAVVANTVKGMNWADGRDNFVDGWVIPSGLSASDNYAAVQTKSDLVLTGFQNAGANTIRLPINPNSVLESWWNAYTGAIDKATGKGMNVVLCCWESASSKDGKVDDSTQFWNMWQTVITKYGSNDKVLFEVFNEPYGYSSTELRTLYADFLTNYPNVPRDRIILDGTGYADNVTDIGADSRFNSCLLSLHNYTWFGGNLTTPSAWEQNVQNHIGSYGSRTIVTEFGAGLTGGKNYLGAANGDVEVAYLQGMTNKIKSSQMGSIYWPGLRDGDSYSLFTFNGSVMSLNNISALARIQYGWSMIPVTNGSTYKVSARHSGKVLDINAAATTNGAILQQWDWANGSNQKWIISETDPGVYKFIAQHSSKGLDVNGGATAYSNGAYLEQWDYYGGDNQKFAIVSIGGGYYAIVAKHSGKVFDVNGQSTANGAGILQWQYSGNTNQNWQFSLL</sequence>
<gene>
    <name evidence="5" type="ORF">SAMN04515674_101131</name>
</gene>
<dbReference type="PROSITE" id="PS50231">
    <property type="entry name" value="RICIN_B_LECTIN"/>
    <property type="match status" value="1"/>
</dbReference>
<dbReference type="InterPro" id="IPR017853">
    <property type="entry name" value="GH"/>
</dbReference>
<dbReference type="EMBL" id="FOXH01000001">
    <property type="protein sequence ID" value="SFP04583.1"/>
    <property type="molecule type" value="Genomic_DNA"/>
</dbReference>
<dbReference type="InterPro" id="IPR018087">
    <property type="entry name" value="Glyco_hydro_5_CS"/>
</dbReference>
<name>A0A1I5M510_9BACT</name>
<evidence type="ECO:0000259" key="4">
    <source>
        <dbReference type="SMART" id="SM00458"/>
    </source>
</evidence>
<dbReference type="InterPro" id="IPR001547">
    <property type="entry name" value="Glyco_hydro_5"/>
</dbReference>
<dbReference type="Gene3D" id="2.80.10.50">
    <property type="match status" value="3"/>
</dbReference>
<evidence type="ECO:0000313" key="6">
    <source>
        <dbReference type="Proteomes" id="UP000199306"/>
    </source>
</evidence>
<keyword evidence="1 3" id="KW-0378">Hydrolase</keyword>
<dbReference type="Pfam" id="PF14200">
    <property type="entry name" value="RicinB_lectin_2"/>
    <property type="match status" value="2"/>
</dbReference>
<dbReference type="Proteomes" id="UP000199306">
    <property type="component" value="Unassembled WGS sequence"/>
</dbReference>
<dbReference type="InterPro" id="IPR000772">
    <property type="entry name" value="Ricin_B_lectin"/>
</dbReference>
<evidence type="ECO:0000313" key="5">
    <source>
        <dbReference type="EMBL" id="SFP04583.1"/>
    </source>
</evidence>
<dbReference type="SMART" id="SM00458">
    <property type="entry name" value="RICIN"/>
    <property type="match status" value="1"/>
</dbReference>
<evidence type="ECO:0000256" key="2">
    <source>
        <dbReference type="ARBA" id="ARBA00023295"/>
    </source>
</evidence>
<dbReference type="PROSITE" id="PS00659">
    <property type="entry name" value="GLYCOSYL_HYDROL_F5"/>
    <property type="match status" value="1"/>
</dbReference>
<comment type="similarity">
    <text evidence="3">Belongs to the glycosyl hydrolase 5 (cellulase A) family.</text>
</comment>
<dbReference type="InterPro" id="IPR035992">
    <property type="entry name" value="Ricin_B-like_lectins"/>
</dbReference>
<dbReference type="STRING" id="1079859.SAMN04515674_101131"/>
<dbReference type="SUPFAM" id="SSF51445">
    <property type="entry name" value="(Trans)glycosidases"/>
    <property type="match status" value="1"/>
</dbReference>
<evidence type="ECO:0000256" key="3">
    <source>
        <dbReference type="RuleBase" id="RU361153"/>
    </source>
</evidence>
<feature type="domain" description="Ricin B lectin" evidence="4">
    <location>
        <begin position="349"/>
        <end position="487"/>
    </location>
</feature>
<protein>
    <submittedName>
        <fullName evidence="5">Cellulase (Glycosyl hydrolase family 5)</fullName>
    </submittedName>
</protein>
<dbReference type="SUPFAM" id="SSF50370">
    <property type="entry name" value="Ricin B-like lectins"/>
    <property type="match status" value="1"/>
</dbReference>
<reference evidence="5 6" key="1">
    <citation type="submission" date="2016-10" db="EMBL/GenBank/DDBJ databases">
        <authorList>
            <person name="de Groot N.N."/>
        </authorList>
    </citation>
    <scope>NUCLEOTIDE SEQUENCE [LARGE SCALE GENOMIC DNA]</scope>
    <source>
        <strain evidence="6">E92,LMG 26720,CCM 7988</strain>
    </source>
</reference>
<accession>A0A1I5M510</accession>
<keyword evidence="2 3" id="KW-0326">Glycosidase</keyword>
<dbReference type="Pfam" id="PF00150">
    <property type="entry name" value="Cellulase"/>
    <property type="match status" value="1"/>
</dbReference>
<dbReference type="RefSeq" id="WP_092010580.1">
    <property type="nucleotide sequence ID" value="NZ_FOXH01000001.1"/>
</dbReference>
<dbReference type="OrthoDB" id="273314at2"/>
<organism evidence="5 6">
    <name type="scientific">Pseudarcicella hirudinis</name>
    <dbReference type="NCBI Taxonomy" id="1079859"/>
    <lineage>
        <taxon>Bacteria</taxon>
        <taxon>Pseudomonadati</taxon>
        <taxon>Bacteroidota</taxon>
        <taxon>Cytophagia</taxon>
        <taxon>Cytophagales</taxon>
        <taxon>Flectobacillaceae</taxon>
        <taxon>Pseudarcicella</taxon>
    </lineage>
</organism>